<feature type="transmembrane region" description="Helical" evidence="8">
    <location>
        <begin position="151"/>
        <end position="169"/>
    </location>
</feature>
<comment type="subcellular location">
    <subcellularLocation>
        <location evidence="1">Membrane</location>
    </subcellularLocation>
</comment>
<dbReference type="RefSeq" id="XP_001276860.1">
    <property type="nucleotide sequence ID" value="XM_001276859.1"/>
</dbReference>
<keyword evidence="5 8" id="KW-0472">Membrane</keyword>
<dbReference type="Gene3D" id="3.30.450.20">
    <property type="entry name" value="PAS domain"/>
    <property type="match status" value="1"/>
</dbReference>
<dbReference type="Pfam" id="PF13426">
    <property type="entry name" value="PAS_9"/>
    <property type="match status" value="1"/>
</dbReference>
<evidence type="ECO:0000256" key="8">
    <source>
        <dbReference type="SAM" id="Phobius"/>
    </source>
</evidence>
<feature type="transmembrane region" description="Helical" evidence="8">
    <location>
        <begin position="1139"/>
        <end position="1165"/>
    </location>
</feature>
<reference evidence="11" key="2">
    <citation type="journal article" date="2007" name="Science">
        <title>Draft genome sequence of the sexually transmitted pathogen Trichomonas vaginalis.</title>
        <authorList>
            <person name="Carlton J.M."/>
            <person name="Hirt R.P."/>
            <person name="Silva J.C."/>
            <person name="Delcher A.L."/>
            <person name="Schatz M."/>
            <person name="Zhao Q."/>
            <person name="Wortman J.R."/>
            <person name="Bidwell S.L."/>
            <person name="Alsmark U.C.M."/>
            <person name="Besteiro S."/>
            <person name="Sicheritz-Ponten T."/>
            <person name="Noel C.J."/>
            <person name="Dacks J.B."/>
            <person name="Foster P.G."/>
            <person name="Simillion C."/>
            <person name="Van de Peer Y."/>
            <person name="Miranda-Saavedra D."/>
            <person name="Barton G.J."/>
            <person name="Westrop G.D."/>
            <person name="Mueller S."/>
            <person name="Dessi D."/>
            <person name="Fiori P.L."/>
            <person name="Ren Q."/>
            <person name="Paulsen I."/>
            <person name="Zhang H."/>
            <person name="Bastida-Corcuera F.D."/>
            <person name="Simoes-Barbosa A."/>
            <person name="Brown M.T."/>
            <person name="Hayes R.D."/>
            <person name="Mukherjee M."/>
            <person name="Okumura C.Y."/>
            <person name="Schneider R."/>
            <person name="Smith A.J."/>
            <person name="Vanacova S."/>
            <person name="Villalvazo M."/>
            <person name="Haas B.J."/>
            <person name="Pertea M."/>
            <person name="Feldblyum T.V."/>
            <person name="Utterback T.R."/>
            <person name="Shu C.L."/>
            <person name="Osoegawa K."/>
            <person name="de Jong P.J."/>
            <person name="Hrdy I."/>
            <person name="Horvathova L."/>
            <person name="Zubacova Z."/>
            <person name="Dolezal P."/>
            <person name="Malik S.B."/>
            <person name="Logsdon J.M. Jr."/>
            <person name="Henze K."/>
            <person name="Gupta A."/>
            <person name="Wang C.C."/>
            <person name="Dunne R.L."/>
            <person name="Upcroft J.A."/>
            <person name="Upcroft P."/>
            <person name="White O."/>
            <person name="Salzberg S.L."/>
            <person name="Tang P."/>
            <person name="Chiu C.-H."/>
            <person name="Lee Y.-S."/>
            <person name="Embley T.M."/>
            <person name="Coombs G.H."/>
            <person name="Mottram J.C."/>
            <person name="Tachezy J."/>
            <person name="Fraser-Liggett C.M."/>
            <person name="Johnson P.J."/>
        </authorList>
    </citation>
    <scope>NUCLEOTIDE SEQUENCE [LARGE SCALE GENOMIC DNA]</scope>
    <source>
        <strain evidence="11">G3</strain>
    </source>
</reference>
<feature type="transmembrane region" description="Helical" evidence="8">
    <location>
        <begin position="868"/>
        <end position="891"/>
    </location>
</feature>
<dbReference type="GO" id="GO:0007189">
    <property type="term" value="P:adenylate cyclase-activating G protein-coupled receptor signaling pathway"/>
    <property type="evidence" value="ECO:0000318"/>
    <property type="project" value="GO_Central"/>
</dbReference>
<dbReference type="NCBIfam" id="TIGR00229">
    <property type="entry name" value="sensory_box"/>
    <property type="match status" value="1"/>
</dbReference>
<dbReference type="PANTHER" id="PTHR11920:SF335">
    <property type="entry name" value="GUANYLATE CYCLASE"/>
    <property type="match status" value="1"/>
</dbReference>
<evidence type="ECO:0000256" key="7">
    <source>
        <dbReference type="SAM" id="MobiDB-lite"/>
    </source>
</evidence>
<dbReference type="PROSITE" id="PS50112">
    <property type="entry name" value="PAS"/>
    <property type="match status" value="1"/>
</dbReference>
<dbReference type="VEuPathDB" id="TrichDB:TVAGG3_0992240"/>
<evidence type="ECO:0000313" key="11">
    <source>
        <dbReference type="EMBL" id="EAY23612.1"/>
    </source>
</evidence>
<dbReference type="PROSITE" id="PS50125">
    <property type="entry name" value="GUANYLATE_CYCLASE_2"/>
    <property type="match status" value="1"/>
</dbReference>
<proteinExistence type="predicted"/>
<evidence type="ECO:0000259" key="10">
    <source>
        <dbReference type="PROSITE" id="PS50125"/>
    </source>
</evidence>
<dbReference type="SMART" id="SM00044">
    <property type="entry name" value="CYCc"/>
    <property type="match status" value="1"/>
</dbReference>
<feature type="transmembrane region" description="Helical" evidence="8">
    <location>
        <begin position="942"/>
        <end position="965"/>
    </location>
</feature>
<dbReference type="InterPro" id="IPR001054">
    <property type="entry name" value="A/G_cyclase"/>
</dbReference>
<dbReference type="CDD" id="cd00130">
    <property type="entry name" value="PAS"/>
    <property type="match status" value="1"/>
</dbReference>
<dbReference type="OrthoDB" id="6127067at2759"/>
<dbReference type="KEGG" id="tva:4720850"/>
<evidence type="ECO:0000256" key="4">
    <source>
        <dbReference type="ARBA" id="ARBA00022989"/>
    </source>
</evidence>
<feature type="transmembrane region" description="Helical" evidence="8">
    <location>
        <begin position="280"/>
        <end position="300"/>
    </location>
</feature>
<dbReference type="InParanoid" id="A2D795"/>
<keyword evidence="3" id="KW-0547">Nucleotide-binding</keyword>
<keyword evidence="6" id="KW-0456">Lyase</keyword>
<dbReference type="OMA" id="VANIFHI"/>
<feature type="transmembrane region" description="Helical" evidence="8">
    <location>
        <begin position="222"/>
        <end position="242"/>
    </location>
</feature>
<evidence type="ECO:0000256" key="5">
    <source>
        <dbReference type="ARBA" id="ARBA00023136"/>
    </source>
</evidence>
<name>A2D795_TRIV3</name>
<dbReference type="VEuPathDB" id="TrichDB:TVAG_119490"/>
<feature type="domain" description="PAS" evidence="9">
    <location>
        <begin position="1215"/>
        <end position="1278"/>
    </location>
</feature>
<dbReference type="InterPro" id="IPR035965">
    <property type="entry name" value="PAS-like_dom_sf"/>
</dbReference>
<evidence type="ECO:0000256" key="3">
    <source>
        <dbReference type="ARBA" id="ARBA00022741"/>
    </source>
</evidence>
<dbReference type="PANTHER" id="PTHR11920">
    <property type="entry name" value="GUANYLYL CYCLASE"/>
    <property type="match status" value="1"/>
</dbReference>
<feature type="compositionally biased region" description="Low complexity" evidence="7">
    <location>
        <begin position="589"/>
        <end position="599"/>
    </location>
</feature>
<accession>A2D795</accession>
<dbReference type="GO" id="GO:0035556">
    <property type="term" value="P:intracellular signal transduction"/>
    <property type="evidence" value="ECO:0007669"/>
    <property type="project" value="InterPro"/>
</dbReference>
<keyword evidence="12" id="KW-1185">Reference proteome</keyword>
<gene>
    <name evidence="11" type="ORF">TVAG_119490</name>
</gene>
<dbReference type="Gene3D" id="3.30.70.1230">
    <property type="entry name" value="Nucleotide cyclase"/>
    <property type="match status" value="1"/>
</dbReference>
<feature type="transmembrane region" description="Helical" evidence="8">
    <location>
        <begin position="47"/>
        <end position="69"/>
    </location>
</feature>
<dbReference type="GO" id="GO:0005886">
    <property type="term" value="C:plasma membrane"/>
    <property type="evidence" value="ECO:0000318"/>
    <property type="project" value="GO_Central"/>
</dbReference>
<feature type="transmembrane region" description="Helical" evidence="8">
    <location>
        <begin position="307"/>
        <end position="331"/>
    </location>
</feature>
<dbReference type="CDD" id="cd07302">
    <property type="entry name" value="CHD"/>
    <property type="match status" value="1"/>
</dbReference>
<dbReference type="EMBL" id="DS113177">
    <property type="protein sequence ID" value="EAY23612.1"/>
    <property type="molecule type" value="Genomic_DNA"/>
</dbReference>
<dbReference type="GO" id="GO:0004016">
    <property type="term" value="F:adenylate cyclase activity"/>
    <property type="evidence" value="ECO:0000318"/>
    <property type="project" value="GO_Central"/>
</dbReference>
<evidence type="ECO:0000256" key="1">
    <source>
        <dbReference type="ARBA" id="ARBA00004370"/>
    </source>
</evidence>
<dbReference type="InterPro" id="IPR029787">
    <property type="entry name" value="Nucleotide_cyclase"/>
</dbReference>
<evidence type="ECO:0000313" key="12">
    <source>
        <dbReference type="Proteomes" id="UP000001542"/>
    </source>
</evidence>
<dbReference type="Pfam" id="PF00211">
    <property type="entry name" value="Guanylate_cyc"/>
    <property type="match status" value="1"/>
</dbReference>
<dbReference type="SUPFAM" id="SSF55073">
    <property type="entry name" value="Nucleotide cyclase"/>
    <property type="match status" value="1"/>
</dbReference>
<feature type="transmembrane region" description="Helical" evidence="8">
    <location>
        <begin position="178"/>
        <end position="202"/>
    </location>
</feature>
<protein>
    <submittedName>
        <fullName evidence="11">Adenylate and Guanylate cyclase catalytic domain containing protein</fullName>
    </submittedName>
</protein>
<evidence type="ECO:0000259" key="9">
    <source>
        <dbReference type="PROSITE" id="PS50112"/>
    </source>
</evidence>
<sequence length="1562" mass="177592">MNTASSLHTSTTIEKDTGLRNQLVQGTVKKIDVIFPLFNNMFQNNAVIVPLFYLAALYWGFQAMFLAMWPMSSYWDTKYMNHAQSKLYEGLKVGLLMFPTPYNSKAIFIKEIVFFVANIFSLLIIISQMLYYNVHRSFMRYLLNPIQSYDAVTLIGILPSAFVVGENFLKITQGETDFYIIISFVLAIVNVIYELIYHYLILRLTAKSVSLQNLPFLSFDPFITYAIINTVAVTLICTYLILYFAKWTILIAMVAHAVIFVYLASNVLYMHYIIHTSNSLFFGMLLNSAALDVMMFVAYFKTGMNHFVPVIFCAGFYIFLFTLSLIMFHFMRRNVIKKLSVSNLEDKISYYESLGILKNDKKILTYLSIGFANTCPLFYDLSLMEYLFQNSTSEYVLTNMLQIINFFPGETRFLNRLTGLLITNRRLNFDQRFLIYQIYKIKTLRQFSSSNDSNMKLNDLKTMSRQVESLTRSALETTNLKPGFYEELAVKAKRANAIWVEALCDYPNNPKFCDEYCRYLIESEANFPEALKIKHRGNLIEMGKNYSFDYSFRSMVKLIPSYIKKEIIDLRGNIRQKDNRQKNGETLTQSSNGSGSGGSNQISFSSDIDDDIQESIGKQTFTQCKTRLALHRALNNKLPGSIKCIIPLTIVILLIVTAVFIFMFVFTKVELFEHTDSMAMLDSISKTRYYLAINDMEILLRFIQDRGNYAKYKPTVDKLDNECKSTYKPVLNMTDDFLVQSLPNLHAAMDVYSDLINKLAQLANNRDDVYEVAGNLISDMHTIYTCFERTYVGRVNDTISTMISIFFAHQAYIVTRYQENISDLYNETQFCELISNLRSFYVVIPTVFMDLSKYQVDKGENLKTKFQLILYIVPPLVAVVAFIPFLFVHFFTQRSLKEITQLIVSFDPKTRADAKELISVNVENDDAKLAETNVTSERGGCLLFLICLIALLFVGIATAMTLLSVKSNNHIIDLNLWDQYATLRLSLCAELINTLTFGMSLFENPNATALSNVSMAYYMCLERLKSLVESNQDLILGTSISKPCSGFDEVLDQENLYDEDINHTSMDSHSVYANASINTQLKILTDYVKTTLDEFVGSRSLSPAPVANIFHIFARHISPKMLRVTERLSQLAKVQYDDLMLIIGLLLIPAFVLIALYAIVISTYYNMRRDSYRAALFILKRINPHALINNKLFIKYFLNNNHEVHEVSKTVSGNIIQNAPDAILCTNLHGVVETVNPSTTSLLGYTPEQLLGQPVTTFFIQVDEEKVMQQLDMMRNGQASPIFEENVTAITDASQFMPCHITMLAIKPQNSSSINSFVIILRDQTQLVSQQKQAEEAKAQSEKLLYQILPRDIVLQINRGENDISFMVQSATICFIDIVKFSEYSVNLTPQEIMGNLSLYFGTVDSILEKFNLLTKIKLIGDIYMAAAGLFNPEVQAEKHAEQMLLFGTEVIAELDDINMKLNASLSVRIGVNTGGPIIAGVLGKDKPVFDIIGDPINVAARLQSTDEANYVQISQSCYDLVSHLSFDIKQRGEVFLKGKGKQMTYLVSPLLVGAELIDHTN</sequence>
<evidence type="ECO:0000256" key="2">
    <source>
        <dbReference type="ARBA" id="ARBA00022692"/>
    </source>
</evidence>
<dbReference type="SUPFAM" id="SSF55785">
    <property type="entry name" value="PYP-like sensor domain (PAS domain)"/>
    <property type="match status" value="1"/>
</dbReference>
<feature type="transmembrane region" description="Helical" evidence="8">
    <location>
        <begin position="112"/>
        <end position="131"/>
    </location>
</feature>
<keyword evidence="2 8" id="KW-0812">Transmembrane</keyword>
<feature type="domain" description="Guanylate cyclase" evidence="10">
    <location>
        <begin position="1372"/>
        <end position="1504"/>
    </location>
</feature>
<dbReference type="InterPro" id="IPR050401">
    <property type="entry name" value="Cyclic_nucleotide_synthase"/>
</dbReference>
<feature type="region of interest" description="Disordered" evidence="7">
    <location>
        <begin position="574"/>
        <end position="599"/>
    </location>
</feature>
<feature type="transmembrane region" description="Helical" evidence="8">
    <location>
        <begin position="645"/>
        <end position="666"/>
    </location>
</feature>
<dbReference type="SMART" id="SM00091">
    <property type="entry name" value="PAS"/>
    <property type="match status" value="1"/>
</dbReference>
<keyword evidence="4 8" id="KW-1133">Transmembrane helix</keyword>
<dbReference type="Proteomes" id="UP000001542">
    <property type="component" value="Unassembled WGS sequence"/>
</dbReference>
<dbReference type="GO" id="GO:0006171">
    <property type="term" value="P:cAMP biosynthetic process"/>
    <property type="evidence" value="ECO:0000318"/>
    <property type="project" value="GO_Central"/>
</dbReference>
<feature type="transmembrane region" description="Helical" evidence="8">
    <location>
        <begin position="249"/>
        <end position="274"/>
    </location>
</feature>
<dbReference type="STRING" id="5722.A2D795"/>
<reference evidence="11" key="1">
    <citation type="submission" date="2006-10" db="EMBL/GenBank/DDBJ databases">
        <authorList>
            <person name="Amadeo P."/>
            <person name="Zhao Q."/>
            <person name="Wortman J."/>
            <person name="Fraser-Liggett C."/>
            <person name="Carlton J."/>
        </authorList>
    </citation>
    <scope>NUCLEOTIDE SEQUENCE</scope>
    <source>
        <strain evidence="11">G3</strain>
    </source>
</reference>
<dbReference type="GO" id="GO:0000166">
    <property type="term" value="F:nucleotide binding"/>
    <property type="evidence" value="ECO:0007669"/>
    <property type="project" value="UniProtKB-KW"/>
</dbReference>
<dbReference type="InterPro" id="IPR000014">
    <property type="entry name" value="PAS"/>
</dbReference>
<evidence type="ECO:0000256" key="6">
    <source>
        <dbReference type="ARBA" id="ARBA00023239"/>
    </source>
</evidence>
<dbReference type="SMR" id="A2D795"/>
<dbReference type="eggNOG" id="KOG1023">
    <property type="taxonomic scope" value="Eukaryota"/>
</dbReference>
<organism evidence="11 12">
    <name type="scientific">Trichomonas vaginalis (strain ATCC PRA-98 / G3)</name>
    <dbReference type="NCBI Taxonomy" id="412133"/>
    <lineage>
        <taxon>Eukaryota</taxon>
        <taxon>Metamonada</taxon>
        <taxon>Parabasalia</taxon>
        <taxon>Trichomonadida</taxon>
        <taxon>Trichomonadidae</taxon>
        <taxon>Trichomonas</taxon>
    </lineage>
</organism>